<feature type="region of interest" description="Disordered" evidence="1">
    <location>
        <begin position="155"/>
        <end position="179"/>
    </location>
</feature>
<evidence type="ECO:0000313" key="2">
    <source>
        <dbReference type="EMBL" id="QIW99957.1"/>
    </source>
</evidence>
<evidence type="ECO:0000256" key="1">
    <source>
        <dbReference type="SAM" id="MobiDB-lite"/>
    </source>
</evidence>
<reference evidence="2 3" key="1">
    <citation type="journal article" date="2016" name="Sci. Rep.">
        <title>Peltaster fructicola genome reveals evolution from an invasive phytopathogen to an ectophytic parasite.</title>
        <authorList>
            <person name="Xu C."/>
            <person name="Chen H."/>
            <person name="Gleason M.L."/>
            <person name="Xu J.R."/>
            <person name="Liu H."/>
            <person name="Zhang R."/>
            <person name="Sun G."/>
        </authorList>
    </citation>
    <scope>NUCLEOTIDE SEQUENCE [LARGE SCALE GENOMIC DNA]</scope>
    <source>
        <strain evidence="2 3">LNHT1506</strain>
    </source>
</reference>
<dbReference type="Proteomes" id="UP000503462">
    <property type="component" value="Chromosome 4"/>
</dbReference>
<proteinExistence type="predicted"/>
<dbReference type="EMBL" id="CP051142">
    <property type="protein sequence ID" value="QIW99957.1"/>
    <property type="molecule type" value="Genomic_DNA"/>
</dbReference>
<accession>A0A6H0XZD9</accession>
<protein>
    <submittedName>
        <fullName evidence="2">Uncharacterized protein</fullName>
    </submittedName>
</protein>
<sequence length="179" mass="20224">MEHRIDPDSLDPPAEVGPLTGNVDPYNHVIVIDTGAPKLPARVFSSTVPGDRVRPASNPRSDEQPCSAMCKYRLGIRQLPAVDLIKMYERKLVELCWMPDFRSNDIKVAGDPDYPQIELEGYLLRMNEAYRDCGWPGPQFDGARLQVIVDVDDFADDCEPSSSDDEDDEQRDRSDRDEL</sequence>
<name>A0A6H0XZD9_9PEZI</name>
<dbReference type="AlphaFoldDB" id="A0A6H0XZD9"/>
<evidence type="ECO:0000313" key="3">
    <source>
        <dbReference type="Proteomes" id="UP000503462"/>
    </source>
</evidence>
<gene>
    <name evidence="2" type="ORF">AMS68_005475</name>
</gene>
<keyword evidence="3" id="KW-1185">Reference proteome</keyword>
<organism evidence="2 3">
    <name type="scientific">Peltaster fructicola</name>
    <dbReference type="NCBI Taxonomy" id="286661"/>
    <lineage>
        <taxon>Eukaryota</taxon>
        <taxon>Fungi</taxon>
        <taxon>Dikarya</taxon>
        <taxon>Ascomycota</taxon>
        <taxon>Pezizomycotina</taxon>
        <taxon>Dothideomycetes</taxon>
        <taxon>Dothideomycetes incertae sedis</taxon>
        <taxon>Peltaster</taxon>
    </lineage>
</organism>
<feature type="compositionally biased region" description="Basic and acidic residues" evidence="1">
    <location>
        <begin position="170"/>
        <end position="179"/>
    </location>
</feature>
<feature type="compositionally biased region" description="Acidic residues" evidence="1">
    <location>
        <begin position="155"/>
        <end position="169"/>
    </location>
</feature>